<dbReference type="Proteomes" id="UP000284706">
    <property type="component" value="Unassembled WGS sequence"/>
</dbReference>
<evidence type="ECO:0000313" key="2">
    <source>
        <dbReference type="Proteomes" id="UP000284706"/>
    </source>
</evidence>
<accession>A0A409WR61</accession>
<dbReference type="EMBL" id="NHYE01004906">
    <property type="protein sequence ID" value="PPQ81035.1"/>
    <property type="molecule type" value="Genomic_DNA"/>
</dbReference>
<organism evidence="1 2">
    <name type="scientific">Gymnopilus dilepis</name>
    <dbReference type="NCBI Taxonomy" id="231916"/>
    <lineage>
        <taxon>Eukaryota</taxon>
        <taxon>Fungi</taxon>
        <taxon>Dikarya</taxon>
        <taxon>Basidiomycota</taxon>
        <taxon>Agaricomycotina</taxon>
        <taxon>Agaricomycetes</taxon>
        <taxon>Agaricomycetidae</taxon>
        <taxon>Agaricales</taxon>
        <taxon>Agaricineae</taxon>
        <taxon>Hymenogastraceae</taxon>
        <taxon>Gymnopilus</taxon>
    </lineage>
</organism>
<reference evidence="1 2" key="1">
    <citation type="journal article" date="2018" name="Evol. Lett.">
        <title>Horizontal gene cluster transfer increased hallucinogenic mushroom diversity.</title>
        <authorList>
            <person name="Reynolds H.T."/>
            <person name="Vijayakumar V."/>
            <person name="Gluck-Thaler E."/>
            <person name="Korotkin H.B."/>
            <person name="Matheny P.B."/>
            <person name="Slot J.C."/>
        </authorList>
    </citation>
    <scope>NUCLEOTIDE SEQUENCE [LARGE SCALE GENOMIC DNA]</scope>
    <source>
        <strain evidence="1 2">SRW20</strain>
    </source>
</reference>
<name>A0A409WR61_9AGAR</name>
<proteinExistence type="predicted"/>
<dbReference type="AlphaFoldDB" id="A0A409WR61"/>
<sequence length="121" mass="13469">MLHRPEEAAKTAWTQAYAQIETTEGVDGLAEKLIALMTAEQIFSASSIAFLDWIDDKSRILSRPLSKVFNDNENHMIFLLTLLKHLPGVIPQERITAIVLEGVVLEKACTHGKKILAQDTV</sequence>
<dbReference type="Gene3D" id="1.10.620.20">
    <property type="entry name" value="Ribonucleotide Reductase, subunit A"/>
    <property type="match status" value="1"/>
</dbReference>
<evidence type="ECO:0000313" key="1">
    <source>
        <dbReference type="EMBL" id="PPQ81035.1"/>
    </source>
</evidence>
<gene>
    <name evidence="1" type="ORF">CVT26_002881</name>
</gene>
<protein>
    <submittedName>
        <fullName evidence="1">Uncharacterized protein</fullName>
    </submittedName>
</protein>
<dbReference type="InterPro" id="IPR012348">
    <property type="entry name" value="RNR-like"/>
</dbReference>
<comment type="caution">
    <text evidence="1">The sequence shown here is derived from an EMBL/GenBank/DDBJ whole genome shotgun (WGS) entry which is preliminary data.</text>
</comment>
<dbReference type="GO" id="GO:0016491">
    <property type="term" value="F:oxidoreductase activity"/>
    <property type="evidence" value="ECO:0007669"/>
    <property type="project" value="InterPro"/>
</dbReference>
<dbReference type="InParanoid" id="A0A409WR61"/>
<keyword evidence="2" id="KW-1185">Reference proteome</keyword>